<reference evidence="1 2" key="2">
    <citation type="journal article" date="2021" name="Int. J. Syst. Evol. Microbiol.">
        <title>Roseibium litorale sp. nov., isolated from a tidal flat sediment and proposal for the reclassification of Labrenzia polysiphoniae as Roseibium polysiphoniae comb. nov.</title>
        <authorList>
            <person name="Liu Y."/>
            <person name="Pei T."/>
            <person name="Du J."/>
            <person name="Chao M."/>
            <person name="Deng M.R."/>
            <person name="Zhu H."/>
        </authorList>
    </citation>
    <scope>NUCLEOTIDE SEQUENCE [LARGE SCALE GENOMIC DNA]</scope>
    <source>
        <strain evidence="1 2">4C16A</strain>
    </source>
</reference>
<dbReference type="Proteomes" id="UP000632063">
    <property type="component" value="Unassembled WGS sequence"/>
</dbReference>
<name>A0ABR9CTW3_9HYPH</name>
<sequence length="112" mass="12479">MPAIDNVIAHYSRNKGSVVLVPEWSETGEPFKVYYDPMTPKERKAVSQDNNGVFDAEANVDLLMMKAKDEHGQPLFTADDRHQLLTQADGAIIGRIALAILMPTNRKALEKN</sequence>
<proteinExistence type="predicted"/>
<accession>A0ABR9CTW3</accession>
<comment type="caution">
    <text evidence="1">The sequence shown here is derived from an EMBL/GenBank/DDBJ whole genome shotgun (WGS) entry which is preliminary data.</text>
</comment>
<gene>
    <name evidence="1" type="ORF">IG616_21035</name>
</gene>
<evidence type="ECO:0000313" key="1">
    <source>
        <dbReference type="EMBL" id="MBD8894039.1"/>
    </source>
</evidence>
<protein>
    <submittedName>
        <fullName evidence="1">Uncharacterized protein</fullName>
    </submittedName>
</protein>
<dbReference type="EMBL" id="JACYXI010000019">
    <property type="protein sequence ID" value="MBD8894039.1"/>
    <property type="molecule type" value="Genomic_DNA"/>
</dbReference>
<reference evidence="2" key="1">
    <citation type="submission" date="2020-09" db="EMBL/GenBank/DDBJ databases">
        <title>The genome sequence of strain Labrenzia suaedae 4C16A.</title>
        <authorList>
            <person name="Liu Y."/>
        </authorList>
    </citation>
    <scope>NUCLEOTIDE SEQUENCE [LARGE SCALE GENOMIC DNA]</scope>
    <source>
        <strain evidence="2">4C16A</strain>
    </source>
</reference>
<keyword evidence="2" id="KW-1185">Reference proteome</keyword>
<dbReference type="RefSeq" id="WP_192150610.1">
    <property type="nucleotide sequence ID" value="NZ_JACYXI010000019.1"/>
</dbReference>
<organism evidence="1 2">
    <name type="scientific">Roseibium litorale</name>
    <dbReference type="NCBI Taxonomy" id="2803841"/>
    <lineage>
        <taxon>Bacteria</taxon>
        <taxon>Pseudomonadati</taxon>
        <taxon>Pseudomonadota</taxon>
        <taxon>Alphaproteobacteria</taxon>
        <taxon>Hyphomicrobiales</taxon>
        <taxon>Stappiaceae</taxon>
        <taxon>Roseibium</taxon>
    </lineage>
</organism>
<evidence type="ECO:0000313" key="2">
    <source>
        <dbReference type="Proteomes" id="UP000632063"/>
    </source>
</evidence>